<dbReference type="Pfam" id="PF00205">
    <property type="entry name" value="TPP_enzyme_M"/>
    <property type="match status" value="1"/>
</dbReference>
<dbReference type="Pfam" id="PF02776">
    <property type="entry name" value="TPP_enzyme_N"/>
    <property type="match status" value="1"/>
</dbReference>
<dbReference type="CDD" id="cd07038">
    <property type="entry name" value="TPP_PYR_PDC_IPDC_like"/>
    <property type="match status" value="1"/>
</dbReference>
<evidence type="ECO:0000256" key="1">
    <source>
        <dbReference type="ARBA" id="ARBA00001964"/>
    </source>
</evidence>
<dbReference type="FunFam" id="3.40.50.970:FF:000019">
    <property type="entry name" value="Pyruvate decarboxylase isozyme"/>
    <property type="match status" value="1"/>
</dbReference>
<feature type="domain" description="Thiamine pyrophosphate enzyme TPP-binding" evidence="11">
    <location>
        <begin position="397"/>
        <end position="549"/>
    </location>
</feature>
<gene>
    <name evidence="13" type="primary">PDC1</name>
    <name evidence="13" type="ORF">HK097_010160</name>
</gene>
<dbReference type="PIRSF" id="PIRSF036565">
    <property type="entry name" value="Pyruvt_ip_decrb"/>
    <property type="match status" value="1"/>
</dbReference>
<feature type="domain" description="Thiamine pyrophosphate enzyme central" evidence="10">
    <location>
        <begin position="208"/>
        <end position="330"/>
    </location>
</feature>
<feature type="binding site" evidence="8">
    <location>
        <position position="446"/>
    </location>
    <ligand>
        <name>Mg(2+)</name>
        <dbReference type="ChEBI" id="CHEBI:18420"/>
    </ligand>
</feature>
<dbReference type="Proteomes" id="UP001212841">
    <property type="component" value="Unassembled WGS sequence"/>
</dbReference>
<keyword evidence="7" id="KW-0456">Lyase</keyword>
<organism evidence="13 14">
    <name type="scientific">Rhizophlyctis rosea</name>
    <dbReference type="NCBI Taxonomy" id="64517"/>
    <lineage>
        <taxon>Eukaryota</taxon>
        <taxon>Fungi</taxon>
        <taxon>Fungi incertae sedis</taxon>
        <taxon>Chytridiomycota</taxon>
        <taxon>Chytridiomycota incertae sedis</taxon>
        <taxon>Chytridiomycetes</taxon>
        <taxon>Rhizophlyctidales</taxon>
        <taxon>Rhizophlyctidaceae</taxon>
        <taxon>Rhizophlyctis</taxon>
    </lineage>
</organism>
<dbReference type="GO" id="GO:0005829">
    <property type="term" value="C:cytosol"/>
    <property type="evidence" value="ECO:0007669"/>
    <property type="project" value="TreeGrafter"/>
</dbReference>
<dbReference type="InterPro" id="IPR047213">
    <property type="entry name" value="TPP_PYR_PDC_IPDC-like"/>
</dbReference>
<dbReference type="SUPFAM" id="SSF52467">
    <property type="entry name" value="DHS-like NAD/FAD-binding domain"/>
    <property type="match status" value="1"/>
</dbReference>
<keyword evidence="13" id="KW-0670">Pyruvate</keyword>
<dbReference type="Gene3D" id="3.40.50.1220">
    <property type="entry name" value="TPP-binding domain"/>
    <property type="match status" value="1"/>
</dbReference>
<evidence type="ECO:0000256" key="6">
    <source>
        <dbReference type="ARBA" id="ARBA00023052"/>
    </source>
</evidence>
<feature type="binding site" evidence="8">
    <location>
        <position position="473"/>
    </location>
    <ligand>
        <name>Mg(2+)</name>
        <dbReference type="ChEBI" id="CHEBI:18420"/>
    </ligand>
</feature>
<evidence type="ECO:0000256" key="9">
    <source>
        <dbReference type="RuleBase" id="RU362132"/>
    </source>
</evidence>
<keyword evidence="5 8" id="KW-0460">Magnesium</keyword>
<dbReference type="InterPro" id="IPR029035">
    <property type="entry name" value="DHS-like_NAD/FAD-binding_dom"/>
</dbReference>
<keyword evidence="6 9" id="KW-0786">Thiamine pyrophosphate</keyword>
<comment type="cofactor">
    <cofactor evidence="8">
        <name>Mg(2+)</name>
        <dbReference type="ChEBI" id="CHEBI:18420"/>
    </cofactor>
    <text evidence="8">Binds 1 Mg(2+) per subunit.</text>
</comment>
<accession>A0AAD5X838</accession>
<keyword evidence="4" id="KW-0210">Decarboxylase</keyword>
<dbReference type="Gene3D" id="3.40.50.970">
    <property type="match status" value="2"/>
</dbReference>
<proteinExistence type="inferred from homology"/>
<evidence type="ECO:0000259" key="11">
    <source>
        <dbReference type="Pfam" id="PF02775"/>
    </source>
</evidence>
<comment type="caution">
    <text evidence="13">The sequence shown here is derived from an EMBL/GenBank/DDBJ whole genome shotgun (WGS) entry which is preliminary data.</text>
</comment>
<dbReference type="GO" id="GO:0004737">
    <property type="term" value="F:pyruvate decarboxylase activity"/>
    <property type="evidence" value="ECO:0007669"/>
    <property type="project" value="TreeGrafter"/>
</dbReference>
<dbReference type="InterPro" id="IPR012000">
    <property type="entry name" value="Thiamin_PyroP_enz_cen_dom"/>
</dbReference>
<dbReference type="InterPro" id="IPR012001">
    <property type="entry name" value="Thiamin_PyroP_enz_TPP-bd_dom"/>
</dbReference>
<dbReference type="GO" id="GO:0000949">
    <property type="term" value="P:aromatic amino acid family catabolic process to alcohol via Ehrlich pathway"/>
    <property type="evidence" value="ECO:0007669"/>
    <property type="project" value="TreeGrafter"/>
</dbReference>
<protein>
    <submittedName>
        <fullName evidence="13">Pyruvate decarboxylase 1</fullName>
    </submittedName>
</protein>
<dbReference type="PANTHER" id="PTHR43452">
    <property type="entry name" value="PYRUVATE DECARBOXYLASE"/>
    <property type="match status" value="1"/>
</dbReference>
<evidence type="ECO:0000256" key="2">
    <source>
        <dbReference type="ARBA" id="ARBA00007812"/>
    </source>
</evidence>
<evidence type="ECO:0000256" key="7">
    <source>
        <dbReference type="ARBA" id="ARBA00023239"/>
    </source>
</evidence>
<evidence type="ECO:0000313" key="14">
    <source>
        <dbReference type="Proteomes" id="UP001212841"/>
    </source>
</evidence>
<dbReference type="GO" id="GO:0030976">
    <property type="term" value="F:thiamine pyrophosphate binding"/>
    <property type="evidence" value="ECO:0007669"/>
    <property type="project" value="InterPro"/>
</dbReference>
<feature type="binding site" evidence="8">
    <location>
        <position position="475"/>
    </location>
    <ligand>
        <name>Mg(2+)</name>
        <dbReference type="ChEBI" id="CHEBI:18420"/>
    </ligand>
</feature>
<sequence length="581" mass="63914">MPVQEAIKETLTALVPKGSQTTLGVDMIFGVPGDFNMEFLDQIEDFQGIEWGLNTHELGAGYAADGYARIRGIGAVCTTFGVGELSAVNATAGSYAEMIPVVHIVGTPSTVSQQDGAVLHHTLGNGDFQVFGRMFKEITVAQAFLTPDNAEHEINRVLRECLLKKRPVYIAIPSDIAYKQINVKWEALITEPENNPKDVEEDAVGHITTTVNAAKRPAIILDACAHRFHVEKEVLDFIEASGFPVYSAPMGKGVISDFHKQYRGAYLGDLSVPSVKEELEQADQVLLIGSIKSDFNTGGFTFHLPTSRLIELHSDHTLVHHAVYPKVGFRGLLPLLAKSLNRREWTLGPPKPVSPQSTIEPSDTVIRQAFFWETYGKLVSKKPYAVTVETGTSSFGSSQVKLMDGSVYVSQVLWGSIGFATAAALGVALGAKTRQQPLRTVLITGDGSYQLTATEITTFMRHKLTPIIIIINNDGYTIERYIHGAERTYNRTGMWSYSKSLEFFSSPEERTKNYLPEFGLQAKIISPAALEPCLRQAFEEEDKIHVLEVVMDKMDAPVGMVNQAKVTAKENRYGGEESNEV</sequence>
<name>A0AAD5X838_9FUNG</name>
<dbReference type="InterPro" id="IPR011766">
    <property type="entry name" value="TPP_enzyme_TPP-bd"/>
</dbReference>
<dbReference type="PANTHER" id="PTHR43452:SF30">
    <property type="entry name" value="PYRUVATE DECARBOXYLASE ISOZYME 1-RELATED"/>
    <property type="match status" value="1"/>
</dbReference>
<evidence type="ECO:0000259" key="12">
    <source>
        <dbReference type="Pfam" id="PF02776"/>
    </source>
</evidence>
<dbReference type="GO" id="GO:0000287">
    <property type="term" value="F:magnesium ion binding"/>
    <property type="evidence" value="ECO:0007669"/>
    <property type="project" value="InterPro"/>
</dbReference>
<dbReference type="InterPro" id="IPR012110">
    <property type="entry name" value="PDC/IPDC-like"/>
</dbReference>
<evidence type="ECO:0000256" key="5">
    <source>
        <dbReference type="ARBA" id="ARBA00022842"/>
    </source>
</evidence>
<dbReference type="FunFam" id="3.40.50.970:FF:000024">
    <property type="entry name" value="Pyruvate decarboxylase isozyme"/>
    <property type="match status" value="1"/>
</dbReference>
<evidence type="ECO:0000313" key="13">
    <source>
        <dbReference type="EMBL" id="KAJ3055552.1"/>
    </source>
</evidence>
<comment type="similarity">
    <text evidence="2 9">Belongs to the TPP enzyme family.</text>
</comment>
<evidence type="ECO:0000256" key="4">
    <source>
        <dbReference type="ARBA" id="ARBA00022793"/>
    </source>
</evidence>
<dbReference type="GO" id="GO:0005634">
    <property type="term" value="C:nucleus"/>
    <property type="evidence" value="ECO:0007669"/>
    <property type="project" value="TreeGrafter"/>
</dbReference>
<dbReference type="SUPFAM" id="SSF52518">
    <property type="entry name" value="Thiamin diphosphate-binding fold (THDP-binding)"/>
    <property type="match status" value="2"/>
</dbReference>
<evidence type="ECO:0000259" key="10">
    <source>
        <dbReference type="Pfam" id="PF00205"/>
    </source>
</evidence>
<reference evidence="13" key="1">
    <citation type="submission" date="2020-05" db="EMBL/GenBank/DDBJ databases">
        <title>Phylogenomic resolution of chytrid fungi.</title>
        <authorList>
            <person name="Stajich J.E."/>
            <person name="Amses K."/>
            <person name="Simmons R."/>
            <person name="Seto K."/>
            <person name="Myers J."/>
            <person name="Bonds A."/>
            <person name="Quandt C.A."/>
            <person name="Barry K."/>
            <person name="Liu P."/>
            <person name="Grigoriev I."/>
            <person name="Longcore J.E."/>
            <person name="James T.Y."/>
        </authorList>
    </citation>
    <scope>NUCLEOTIDE SEQUENCE</scope>
    <source>
        <strain evidence="13">JEL0318</strain>
    </source>
</reference>
<feature type="domain" description="Thiamine pyrophosphate enzyme N-terminal TPP-binding" evidence="12">
    <location>
        <begin position="23"/>
        <end position="120"/>
    </location>
</feature>
<dbReference type="InterPro" id="IPR029061">
    <property type="entry name" value="THDP-binding"/>
</dbReference>
<dbReference type="EMBL" id="JADGJD010000073">
    <property type="protein sequence ID" value="KAJ3055552.1"/>
    <property type="molecule type" value="Genomic_DNA"/>
</dbReference>
<dbReference type="Pfam" id="PF02775">
    <property type="entry name" value="TPP_enzyme_C"/>
    <property type="match status" value="1"/>
</dbReference>
<evidence type="ECO:0000256" key="3">
    <source>
        <dbReference type="ARBA" id="ARBA00022723"/>
    </source>
</evidence>
<evidence type="ECO:0000256" key="8">
    <source>
        <dbReference type="PIRSR" id="PIRSR036565-2"/>
    </source>
</evidence>
<keyword evidence="14" id="KW-1185">Reference proteome</keyword>
<keyword evidence="3 8" id="KW-0479">Metal-binding</keyword>
<comment type="cofactor">
    <cofactor evidence="1">
        <name>thiamine diphosphate</name>
        <dbReference type="ChEBI" id="CHEBI:58937"/>
    </cofactor>
</comment>
<dbReference type="AlphaFoldDB" id="A0AAD5X838"/>